<dbReference type="Pfam" id="PF06108">
    <property type="entry name" value="DUF952"/>
    <property type="match status" value="1"/>
</dbReference>
<protein>
    <submittedName>
        <fullName evidence="1">DUF952 domain-containing protein</fullName>
    </submittedName>
</protein>
<gene>
    <name evidence="1" type="ORF">JL107_01275</name>
</gene>
<proteinExistence type="predicted"/>
<dbReference type="Proteomes" id="UP000663801">
    <property type="component" value="Unassembled WGS sequence"/>
</dbReference>
<dbReference type="InterPro" id="IPR009297">
    <property type="entry name" value="DUF952"/>
</dbReference>
<evidence type="ECO:0000313" key="1">
    <source>
        <dbReference type="EMBL" id="MBM9475066.1"/>
    </source>
</evidence>
<dbReference type="RefSeq" id="WP_205255219.1">
    <property type="nucleotide sequence ID" value="NZ_BAAAPV010000001.1"/>
</dbReference>
<name>A0A939C1K0_9ACTN</name>
<reference evidence="1" key="1">
    <citation type="submission" date="2021-01" db="EMBL/GenBank/DDBJ databases">
        <title>KCTC 19127 draft genome.</title>
        <authorList>
            <person name="An D."/>
        </authorList>
    </citation>
    <scope>NUCLEOTIDE SEQUENCE</scope>
    <source>
        <strain evidence="1">KCTC 19127</strain>
    </source>
</reference>
<comment type="caution">
    <text evidence="1">The sequence shown here is derived from an EMBL/GenBank/DDBJ whole genome shotgun (WGS) entry which is preliminary data.</text>
</comment>
<organism evidence="1 2">
    <name type="scientific">Nakamurella flavida</name>
    <dbReference type="NCBI Taxonomy" id="363630"/>
    <lineage>
        <taxon>Bacteria</taxon>
        <taxon>Bacillati</taxon>
        <taxon>Actinomycetota</taxon>
        <taxon>Actinomycetes</taxon>
        <taxon>Nakamurellales</taxon>
        <taxon>Nakamurellaceae</taxon>
        <taxon>Nakamurella</taxon>
    </lineage>
</organism>
<dbReference type="AlphaFoldDB" id="A0A939C1K0"/>
<dbReference type="PANTHER" id="PTHR34129">
    <property type="entry name" value="BLR1139 PROTEIN"/>
    <property type="match status" value="1"/>
</dbReference>
<accession>A0A939C1K0</accession>
<dbReference type="Gene3D" id="3.20.170.20">
    <property type="entry name" value="Protein of unknown function DUF952"/>
    <property type="match status" value="1"/>
</dbReference>
<dbReference type="SUPFAM" id="SSF56399">
    <property type="entry name" value="ADP-ribosylation"/>
    <property type="match status" value="1"/>
</dbReference>
<evidence type="ECO:0000313" key="2">
    <source>
        <dbReference type="Proteomes" id="UP000663801"/>
    </source>
</evidence>
<sequence>MTTADRSASDVPHGSDESQGLLYHCATQAQWADLQRDGESRVSTRGRTLEQEGFIHCSYAGQVAGVLERYYADVDEPMLLLRVDPALVGAEVVVENGFPHVYGPLPLVAVFDTVPLTRGEQGWELPLAPE</sequence>
<dbReference type="PANTHER" id="PTHR34129:SF1">
    <property type="entry name" value="DUF952 DOMAIN-CONTAINING PROTEIN"/>
    <property type="match status" value="1"/>
</dbReference>
<keyword evidence="2" id="KW-1185">Reference proteome</keyword>
<dbReference type="EMBL" id="JAERWL010000002">
    <property type="protein sequence ID" value="MBM9475066.1"/>
    <property type="molecule type" value="Genomic_DNA"/>
</dbReference>